<evidence type="ECO:0000256" key="1">
    <source>
        <dbReference type="ARBA" id="ARBA00004117"/>
    </source>
</evidence>
<gene>
    <name evidence="12" type="ordered locus">Daud_1737</name>
</gene>
<dbReference type="OrthoDB" id="9806941at2"/>
<evidence type="ECO:0000256" key="6">
    <source>
        <dbReference type="ARBA" id="ARBA00022500"/>
    </source>
</evidence>
<keyword evidence="8" id="KW-0472">Membrane</keyword>
<dbReference type="PANTHER" id="PTHR30034:SF6">
    <property type="entry name" value="YOP PROTEINS TRANSLOCATION PROTEIN Q"/>
    <property type="match status" value="1"/>
</dbReference>
<comment type="subcellular location">
    <subcellularLocation>
        <location evidence="1">Bacterial flagellum basal body</location>
    </subcellularLocation>
    <subcellularLocation>
        <location evidence="2">Cell membrane</location>
        <topology evidence="2">Peripheral membrane protein</topology>
    </subcellularLocation>
</comment>
<dbReference type="KEGG" id="dau:Daud_1737"/>
<reference evidence="13" key="1">
    <citation type="submission" date="2007-10" db="EMBL/GenBank/DDBJ databases">
        <title>Complete sequence of chromosome of Desulforudis audaxviator MP104C.</title>
        <authorList>
            <person name="Copeland A."/>
            <person name="Lucas S."/>
            <person name="Lapidus A."/>
            <person name="Barry K."/>
            <person name="Glavina del Rio T."/>
            <person name="Dalin E."/>
            <person name="Tice H."/>
            <person name="Bruce D."/>
            <person name="Pitluck S."/>
            <person name="Lowry S.R."/>
            <person name="Larimer F."/>
            <person name="Land M.L."/>
            <person name="Hauser L."/>
            <person name="Kyrpides N."/>
            <person name="Ivanova N.N."/>
            <person name="Richardson P."/>
        </authorList>
    </citation>
    <scope>NUCLEOTIDE SEQUENCE [LARGE SCALE GENOMIC DNA]</scope>
    <source>
        <strain evidence="13">MP104C</strain>
    </source>
</reference>
<keyword evidence="12" id="KW-0282">Flagellum</keyword>
<dbReference type="InterPro" id="IPR001689">
    <property type="entry name" value="Flag_FliM"/>
</dbReference>
<dbReference type="GO" id="GO:0003774">
    <property type="term" value="F:cytoskeletal motor activity"/>
    <property type="evidence" value="ECO:0007669"/>
    <property type="project" value="InterPro"/>
</dbReference>
<evidence type="ECO:0000256" key="3">
    <source>
        <dbReference type="ARBA" id="ARBA00011049"/>
    </source>
</evidence>
<dbReference type="CDD" id="cd17908">
    <property type="entry name" value="FliM"/>
    <property type="match status" value="1"/>
</dbReference>
<keyword evidence="5" id="KW-1003">Cell membrane</keyword>
<proteinExistence type="inferred from homology"/>
<dbReference type="STRING" id="477974.Daud_1737"/>
<keyword evidence="12" id="KW-0966">Cell projection</keyword>
<dbReference type="RefSeq" id="WP_012302813.1">
    <property type="nucleotide sequence ID" value="NC_010424.1"/>
</dbReference>
<evidence type="ECO:0000313" key="13">
    <source>
        <dbReference type="Proteomes" id="UP000008544"/>
    </source>
</evidence>
<dbReference type="PRINTS" id="PR00955">
    <property type="entry name" value="FLGMOTORFLIM"/>
</dbReference>
<evidence type="ECO:0000256" key="4">
    <source>
        <dbReference type="ARBA" id="ARBA00021898"/>
    </source>
</evidence>
<keyword evidence="12" id="KW-0969">Cilium</keyword>
<dbReference type="Pfam" id="PF01052">
    <property type="entry name" value="FliMN_C"/>
    <property type="match status" value="1"/>
</dbReference>
<name>B1I5G5_DESAP</name>
<dbReference type="GO" id="GO:0009425">
    <property type="term" value="C:bacterial-type flagellum basal body"/>
    <property type="evidence" value="ECO:0007669"/>
    <property type="project" value="UniProtKB-SubCell"/>
</dbReference>
<dbReference type="AlphaFoldDB" id="B1I5G5"/>
<feature type="domain" description="Flagellar motor switch protein FliN-like C-terminal" evidence="11">
    <location>
        <begin position="255"/>
        <end position="324"/>
    </location>
</feature>
<evidence type="ECO:0000256" key="7">
    <source>
        <dbReference type="ARBA" id="ARBA00022779"/>
    </source>
</evidence>
<dbReference type="NCBIfam" id="TIGR01397">
    <property type="entry name" value="fliM_switch"/>
    <property type="match status" value="1"/>
</dbReference>
<dbReference type="Pfam" id="PF02154">
    <property type="entry name" value="FliM"/>
    <property type="match status" value="1"/>
</dbReference>
<dbReference type="Gene3D" id="2.30.330.10">
    <property type="entry name" value="SpoA-like"/>
    <property type="match status" value="1"/>
</dbReference>
<evidence type="ECO:0000256" key="5">
    <source>
        <dbReference type="ARBA" id="ARBA00022475"/>
    </source>
</evidence>
<dbReference type="Gene3D" id="3.40.1550.10">
    <property type="entry name" value="CheC-like"/>
    <property type="match status" value="1"/>
</dbReference>
<keyword evidence="9" id="KW-0975">Bacterial flagellum</keyword>
<evidence type="ECO:0000256" key="8">
    <source>
        <dbReference type="ARBA" id="ARBA00023136"/>
    </source>
</evidence>
<comment type="similarity">
    <text evidence="3">Belongs to the FliM family.</text>
</comment>
<dbReference type="EMBL" id="CP000860">
    <property type="protein sequence ID" value="ACA60233.1"/>
    <property type="molecule type" value="Genomic_DNA"/>
</dbReference>
<dbReference type="GO" id="GO:0005886">
    <property type="term" value="C:plasma membrane"/>
    <property type="evidence" value="ECO:0007669"/>
    <property type="project" value="UniProtKB-SubCell"/>
</dbReference>
<evidence type="ECO:0000256" key="10">
    <source>
        <dbReference type="NCBIfam" id="TIGR01397"/>
    </source>
</evidence>
<keyword evidence="13" id="KW-1185">Reference proteome</keyword>
<evidence type="ECO:0000313" key="12">
    <source>
        <dbReference type="EMBL" id="ACA60233.1"/>
    </source>
</evidence>
<dbReference type="eggNOG" id="COG1868">
    <property type="taxonomic scope" value="Bacteria"/>
</dbReference>
<evidence type="ECO:0000256" key="2">
    <source>
        <dbReference type="ARBA" id="ARBA00004202"/>
    </source>
</evidence>
<dbReference type="PIRSF" id="PIRSF002888">
    <property type="entry name" value="FliM"/>
    <property type="match status" value="1"/>
</dbReference>
<dbReference type="GO" id="GO:0071978">
    <property type="term" value="P:bacterial-type flagellum-dependent swarming motility"/>
    <property type="evidence" value="ECO:0007669"/>
    <property type="project" value="TreeGrafter"/>
</dbReference>
<organism evidence="12 13">
    <name type="scientific">Desulforudis audaxviator (strain MP104C)</name>
    <dbReference type="NCBI Taxonomy" id="477974"/>
    <lineage>
        <taxon>Bacteria</taxon>
        <taxon>Bacillati</taxon>
        <taxon>Bacillota</taxon>
        <taxon>Clostridia</taxon>
        <taxon>Thermoanaerobacterales</taxon>
        <taxon>Candidatus Desulforudaceae</taxon>
        <taxon>Candidatus Desulforudis</taxon>
    </lineage>
</organism>
<evidence type="ECO:0000256" key="9">
    <source>
        <dbReference type="ARBA" id="ARBA00023143"/>
    </source>
</evidence>
<dbReference type="SUPFAM" id="SSF101801">
    <property type="entry name" value="Surface presentation of antigens (SPOA)"/>
    <property type="match status" value="1"/>
</dbReference>
<dbReference type="InterPro" id="IPR001543">
    <property type="entry name" value="FliN-like_C"/>
</dbReference>
<dbReference type="InterPro" id="IPR028976">
    <property type="entry name" value="CheC-like_sf"/>
</dbReference>
<dbReference type="SUPFAM" id="SSF103039">
    <property type="entry name" value="CheC-like"/>
    <property type="match status" value="1"/>
</dbReference>
<dbReference type="GO" id="GO:0050918">
    <property type="term" value="P:positive chemotaxis"/>
    <property type="evidence" value="ECO:0007669"/>
    <property type="project" value="TreeGrafter"/>
</dbReference>
<dbReference type="PANTHER" id="PTHR30034">
    <property type="entry name" value="FLAGELLAR MOTOR SWITCH PROTEIN FLIM"/>
    <property type="match status" value="1"/>
</dbReference>
<dbReference type="Proteomes" id="UP000008544">
    <property type="component" value="Chromosome"/>
</dbReference>
<accession>B1I5G5</accession>
<dbReference type="InterPro" id="IPR036429">
    <property type="entry name" value="SpoA-like_sf"/>
</dbReference>
<keyword evidence="6" id="KW-0145">Chemotaxis</keyword>
<sequence>MKEILTQGEIDALLSAVATGHIKAEDLRELELQTPYKLYDFRRPNKFSKEQLRTLQTVHEGYARILSNFLSGYLRSTIVVRVASVDQFTFDDFVRSVPIPTVLTIITLKPLKGMAVMETNPQFLFPIIDLLFGGPGEPPKRVRELTDIELSVVRKLNKKLLENFQLAWQDIYRMEPEIESVETNPRLHQIISPSEIVAVITLTAVVGATARGLINICLPHIMLDPVLMHLSSFYRHVHGALVPDGTEGKRMEYWIERAPVELSAVVGESEITVQDLLQLQVGDVVPLSRRVTQDLDLYVSDQLKFKAQAGVLGRYLAVQVTSLVEGGDRAVG</sequence>
<dbReference type="HOGENOM" id="CLU_052646_0_0_9"/>
<keyword evidence="7" id="KW-0283">Flagellar rotation</keyword>
<reference evidence="12 13" key="2">
    <citation type="journal article" date="2008" name="Science">
        <title>Environmental genomics reveals a single-species ecosystem deep within Earth.</title>
        <authorList>
            <person name="Chivian D."/>
            <person name="Brodie E.L."/>
            <person name="Alm E.J."/>
            <person name="Culley D.E."/>
            <person name="Dehal P.S."/>
            <person name="Desantis T.Z."/>
            <person name="Gihring T.M."/>
            <person name="Lapidus A."/>
            <person name="Lin L.H."/>
            <person name="Lowry S.R."/>
            <person name="Moser D.P."/>
            <person name="Richardson P.M."/>
            <person name="Southam G."/>
            <person name="Wanger G."/>
            <person name="Pratt L.M."/>
            <person name="Andersen G.L."/>
            <person name="Hazen T.C."/>
            <person name="Brockman F.J."/>
            <person name="Arkin A.P."/>
            <person name="Onstott T.C."/>
        </authorList>
    </citation>
    <scope>NUCLEOTIDE SEQUENCE [LARGE SCALE GENOMIC DNA]</scope>
    <source>
        <strain evidence="12 13">MP104C</strain>
    </source>
</reference>
<protein>
    <recommendedName>
        <fullName evidence="4 10">Flagellar motor switch protein FliM</fullName>
    </recommendedName>
</protein>
<evidence type="ECO:0000259" key="11">
    <source>
        <dbReference type="Pfam" id="PF01052"/>
    </source>
</evidence>